<feature type="domain" description="Solute-binding protein family 3/N-terminal" evidence="9">
    <location>
        <begin position="2"/>
        <end position="286"/>
    </location>
</feature>
<dbReference type="InterPro" id="IPR001638">
    <property type="entry name" value="Solute-binding_3/MltF_N"/>
</dbReference>
<keyword evidence="7" id="KW-0325">Glycoprotein</keyword>
<dbReference type="PANTHER" id="PTHR42643">
    <property type="entry name" value="IONOTROPIC RECEPTOR 20A-RELATED"/>
    <property type="match status" value="1"/>
</dbReference>
<feature type="transmembrane region" description="Helical" evidence="8">
    <location>
        <begin position="130"/>
        <end position="154"/>
    </location>
</feature>
<evidence type="ECO:0000256" key="4">
    <source>
        <dbReference type="ARBA" id="ARBA00022989"/>
    </source>
</evidence>
<organism evidence="10 11">
    <name type="scientific">Allacma fusca</name>
    <dbReference type="NCBI Taxonomy" id="39272"/>
    <lineage>
        <taxon>Eukaryota</taxon>
        <taxon>Metazoa</taxon>
        <taxon>Ecdysozoa</taxon>
        <taxon>Arthropoda</taxon>
        <taxon>Hexapoda</taxon>
        <taxon>Collembola</taxon>
        <taxon>Symphypleona</taxon>
        <taxon>Sminthuridae</taxon>
        <taxon>Allacma</taxon>
    </lineage>
</organism>
<keyword evidence="3 8" id="KW-0812">Transmembrane</keyword>
<name>A0A8J2PEU5_9HEXA</name>
<dbReference type="Proteomes" id="UP000708208">
    <property type="component" value="Unassembled WGS sequence"/>
</dbReference>
<dbReference type="EMBL" id="CAJVCH010269812">
    <property type="protein sequence ID" value="CAG7734477.1"/>
    <property type="molecule type" value="Genomic_DNA"/>
</dbReference>
<dbReference type="OrthoDB" id="6762463at2759"/>
<comment type="caution">
    <text evidence="10">The sequence shown here is derived from an EMBL/GenBank/DDBJ whole genome shotgun (WGS) entry which is preliminary data.</text>
</comment>
<evidence type="ECO:0000256" key="7">
    <source>
        <dbReference type="ARBA" id="ARBA00023180"/>
    </source>
</evidence>
<evidence type="ECO:0000313" key="11">
    <source>
        <dbReference type="Proteomes" id="UP000708208"/>
    </source>
</evidence>
<dbReference type="PANTHER" id="PTHR42643:SF24">
    <property type="entry name" value="IONOTROPIC RECEPTOR 60A"/>
    <property type="match status" value="1"/>
</dbReference>
<evidence type="ECO:0000256" key="8">
    <source>
        <dbReference type="SAM" id="Phobius"/>
    </source>
</evidence>
<keyword evidence="2" id="KW-1003">Cell membrane</keyword>
<proteinExistence type="predicted"/>
<keyword evidence="4 8" id="KW-1133">Transmembrane helix</keyword>
<evidence type="ECO:0000256" key="2">
    <source>
        <dbReference type="ARBA" id="ARBA00022475"/>
    </source>
</evidence>
<accession>A0A8J2PEU5</accession>
<evidence type="ECO:0000259" key="9">
    <source>
        <dbReference type="Pfam" id="PF00497"/>
    </source>
</evidence>
<keyword evidence="5 8" id="KW-0472">Membrane</keyword>
<evidence type="ECO:0000256" key="6">
    <source>
        <dbReference type="ARBA" id="ARBA00023170"/>
    </source>
</evidence>
<keyword evidence="11" id="KW-1185">Reference proteome</keyword>
<gene>
    <name evidence="10" type="ORF">AFUS01_LOCUS22864</name>
</gene>
<dbReference type="InterPro" id="IPR052192">
    <property type="entry name" value="Insect_Ionotropic_Sensory_Rcpt"/>
</dbReference>
<comment type="subcellular location">
    <subcellularLocation>
        <location evidence="1">Cell membrane</location>
        <topology evidence="1">Multi-pass membrane protein</topology>
    </subcellularLocation>
</comment>
<evidence type="ECO:0000256" key="1">
    <source>
        <dbReference type="ARBA" id="ARBA00004651"/>
    </source>
</evidence>
<feature type="transmembrane region" description="Helical" evidence="8">
    <location>
        <begin position="63"/>
        <end position="82"/>
    </location>
</feature>
<protein>
    <recommendedName>
        <fullName evidence="9">Solute-binding protein family 3/N-terminal domain-containing protein</fullName>
    </recommendedName>
</protein>
<dbReference type="AlphaFoldDB" id="A0A8J2PEU5"/>
<reference evidence="10" key="1">
    <citation type="submission" date="2021-06" db="EMBL/GenBank/DDBJ databases">
        <authorList>
            <person name="Hodson N. C."/>
            <person name="Mongue J. A."/>
            <person name="Jaron S. K."/>
        </authorList>
    </citation>
    <scope>NUCLEOTIDE SEQUENCE</scope>
</reference>
<keyword evidence="6" id="KW-0675">Receptor</keyword>
<evidence type="ECO:0000313" key="10">
    <source>
        <dbReference type="EMBL" id="CAG7734477.1"/>
    </source>
</evidence>
<feature type="non-terminal residue" evidence="10">
    <location>
        <position position="362"/>
    </location>
</feature>
<evidence type="ECO:0000256" key="3">
    <source>
        <dbReference type="ARBA" id="ARBA00022692"/>
    </source>
</evidence>
<evidence type="ECO:0000256" key="5">
    <source>
        <dbReference type="ARBA" id="ARBA00023136"/>
    </source>
</evidence>
<sequence length="362" mass="42403">MFRYLSNGTIDFALGGIAFTPERSKYFDFSRTYYVDSYTFISPTIKQKTKIRNIIMKPFRTSVWYHIVGAELFTAVMLYIIANIERKMSKKLKFPFAKHDEWFTRFGNVTSFAITQMFQKPCNRFPRSAALCWICHLSSLAFYILGIVFITHLISNMTSPKIIPSVDKSSNIIHSGIPLDIRDYEAELGEYLRSKRPELWKHATLVNWLDSCQSIKRVSRGTKIYMDTRSRLSFYHRFVYNKTRVFSFHISSENILPDVNLAWAMQKNWPFRRAFDRILSQAVESGLVHYWMGNFRRGRTAWDGNTEAMLIDETAEFLLDWSSSVTRGNKKSLGPGQRENQYEYEQLTMIELDGIRRCFIIG</sequence>
<dbReference type="GO" id="GO:0005886">
    <property type="term" value="C:plasma membrane"/>
    <property type="evidence" value="ECO:0007669"/>
    <property type="project" value="UniProtKB-SubCell"/>
</dbReference>
<dbReference type="Pfam" id="PF00497">
    <property type="entry name" value="SBP_bac_3"/>
    <property type="match status" value="1"/>
</dbReference>